<organism evidence="2 3">
    <name type="scientific">Candolleomyces eurysporus</name>
    <dbReference type="NCBI Taxonomy" id="2828524"/>
    <lineage>
        <taxon>Eukaryota</taxon>
        <taxon>Fungi</taxon>
        <taxon>Dikarya</taxon>
        <taxon>Basidiomycota</taxon>
        <taxon>Agaricomycotina</taxon>
        <taxon>Agaricomycetes</taxon>
        <taxon>Agaricomycetidae</taxon>
        <taxon>Agaricales</taxon>
        <taxon>Agaricineae</taxon>
        <taxon>Psathyrellaceae</taxon>
        <taxon>Candolleomyces</taxon>
    </lineage>
</organism>
<sequence>MSSNLDPSKFWRSGSQVVSLNWQKYDKGVQMNEGLFVGTHGWVLKPEHMRKKRGLDFDDGGACAISTAAQAQAEGTCLPAPNGRTGKSFEAYIRTELFYHREVNPPPTEGDGEVSAVAKSTSLENVALRWKSKSIKVGHHPEDGADGVWNETWEWEYERDELAFIRFLIYEDEFGKDDRVSTFCSPVERLVMGEWLVVRLMDRKGKDVGTTALVKFELEEL</sequence>
<proteinExistence type="predicted"/>
<dbReference type="Proteomes" id="UP001140091">
    <property type="component" value="Unassembled WGS sequence"/>
</dbReference>
<dbReference type="GO" id="GO:0051209">
    <property type="term" value="P:release of sequestered calcium ion into cytosol"/>
    <property type="evidence" value="ECO:0007669"/>
    <property type="project" value="TreeGrafter"/>
</dbReference>
<keyword evidence="3" id="KW-1185">Reference proteome</keyword>
<evidence type="ECO:0000313" key="2">
    <source>
        <dbReference type="EMBL" id="KAJ2935670.1"/>
    </source>
</evidence>
<dbReference type="GO" id="GO:0006629">
    <property type="term" value="P:lipid metabolic process"/>
    <property type="evidence" value="ECO:0007669"/>
    <property type="project" value="InterPro"/>
</dbReference>
<dbReference type="Gene3D" id="2.60.40.150">
    <property type="entry name" value="C2 domain"/>
    <property type="match status" value="1"/>
</dbReference>
<reference evidence="2" key="1">
    <citation type="submission" date="2022-06" db="EMBL/GenBank/DDBJ databases">
        <title>Genome Sequence of Candolleomyces eurysporus.</title>
        <authorList>
            <person name="Buettner E."/>
        </authorList>
    </citation>
    <scope>NUCLEOTIDE SEQUENCE</scope>
    <source>
        <strain evidence="2">VTCC 930004</strain>
    </source>
</reference>
<accession>A0A9W8JJ58</accession>
<dbReference type="SUPFAM" id="SSF51695">
    <property type="entry name" value="PLC-like phosphodiesterases"/>
    <property type="match status" value="1"/>
</dbReference>
<dbReference type="GO" id="GO:0048015">
    <property type="term" value="P:phosphatidylinositol-mediated signaling"/>
    <property type="evidence" value="ECO:0007669"/>
    <property type="project" value="TreeGrafter"/>
</dbReference>
<dbReference type="InterPro" id="IPR001192">
    <property type="entry name" value="PI-PLC_fam"/>
</dbReference>
<dbReference type="InterPro" id="IPR035892">
    <property type="entry name" value="C2_domain_sf"/>
</dbReference>
<dbReference type="InterPro" id="IPR017946">
    <property type="entry name" value="PLC-like_Pdiesterase_TIM-brl"/>
</dbReference>
<dbReference type="OrthoDB" id="269822at2759"/>
<evidence type="ECO:0000259" key="1">
    <source>
        <dbReference type="PROSITE" id="PS50008"/>
    </source>
</evidence>
<dbReference type="AlphaFoldDB" id="A0A9W8JJ58"/>
<feature type="domain" description="PI-PLC Y-box" evidence="1">
    <location>
        <begin position="2"/>
        <end position="50"/>
    </location>
</feature>
<dbReference type="EMBL" id="JANBPK010000406">
    <property type="protein sequence ID" value="KAJ2935670.1"/>
    <property type="molecule type" value="Genomic_DNA"/>
</dbReference>
<protein>
    <recommendedName>
        <fullName evidence="1">PI-PLC Y-box domain-containing protein</fullName>
    </recommendedName>
</protein>
<feature type="non-terminal residue" evidence="2">
    <location>
        <position position="1"/>
    </location>
</feature>
<dbReference type="PANTHER" id="PTHR10336:SF169">
    <property type="entry name" value="PHOSPHOINOSITIDE PHOSPHOLIPASE C"/>
    <property type="match status" value="1"/>
</dbReference>
<name>A0A9W8JJ58_9AGAR</name>
<gene>
    <name evidence="2" type="ORF">H1R20_g1421</name>
</gene>
<dbReference type="InterPro" id="IPR001711">
    <property type="entry name" value="PLipase_C_Pinositol-sp_Y"/>
</dbReference>
<dbReference type="Gene3D" id="3.20.20.190">
    <property type="entry name" value="Phosphatidylinositol (PI) phosphodiesterase"/>
    <property type="match status" value="1"/>
</dbReference>
<comment type="caution">
    <text evidence="2">The sequence shown here is derived from an EMBL/GenBank/DDBJ whole genome shotgun (WGS) entry which is preliminary data.</text>
</comment>
<dbReference type="GO" id="GO:0004435">
    <property type="term" value="F:phosphatidylinositol-4,5-bisphosphate phospholipase C activity"/>
    <property type="evidence" value="ECO:0007669"/>
    <property type="project" value="InterPro"/>
</dbReference>
<dbReference type="PANTHER" id="PTHR10336">
    <property type="entry name" value="PHOSPHOINOSITIDE-SPECIFIC PHOSPHOLIPASE C FAMILY PROTEIN"/>
    <property type="match status" value="1"/>
</dbReference>
<evidence type="ECO:0000313" key="3">
    <source>
        <dbReference type="Proteomes" id="UP001140091"/>
    </source>
</evidence>
<dbReference type="PROSITE" id="PS50008">
    <property type="entry name" value="PIPLC_Y_DOMAIN"/>
    <property type="match status" value="1"/>
</dbReference>
<dbReference type="SUPFAM" id="SSF49562">
    <property type="entry name" value="C2 domain (Calcium/lipid-binding domain, CaLB)"/>
    <property type="match status" value="1"/>
</dbReference>
<dbReference type="Pfam" id="PF00387">
    <property type="entry name" value="PI-PLC-Y"/>
    <property type="match status" value="1"/>
</dbReference>